<dbReference type="EnsemblPlants" id="Pp3c3_22460V3.1">
    <property type="protein sequence ID" value="Pp3c3_22460V3.1"/>
    <property type="gene ID" value="Pp3c3_22460"/>
</dbReference>
<dbReference type="Pfam" id="PF14226">
    <property type="entry name" value="DIOX_N"/>
    <property type="match status" value="1"/>
</dbReference>
<reference evidence="4 6" key="2">
    <citation type="journal article" date="2018" name="Plant J.">
        <title>The Physcomitrella patens chromosome-scale assembly reveals moss genome structure and evolution.</title>
        <authorList>
            <person name="Lang D."/>
            <person name="Ullrich K.K."/>
            <person name="Murat F."/>
            <person name="Fuchs J."/>
            <person name="Jenkins J."/>
            <person name="Haas F.B."/>
            <person name="Piednoel M."/>
            <person name="Gundlach H."/>
            <person name="Van Bel M."/>
            <person name="Meyberg R."/>
            <person name="Vives C."/>
            <person name="Morata J."/>
            <person name="Symeonidi A."/>
            <person name="Hiss M."/>
            <person name="Muchero W."/>
            <person name="Kamisugi Y."/>
            <person name="Saleh O."/>
            <person name="Blanc G."/>
            <person name="Decker E.L."/>
            <person name="van Gessel N."/>
            <person name="Grimwood J."/>
            <person name="Hayes R.D."/>
            <person name="Graham S.W."/>
            <person name="Gunter L.E."/>
            <person name="McDaniel S.F."/>
            <person name="Hoernstein S.N.W."/>
            <person name="Larsson A."/>
            <person name="Li F.W."/>
            <person name="Perroud P.F."/>
            <person name="Phillips J."/>
            <person name="Ranjan P."/>
            <person name="Rokshar D.S."/>
            <person name="Rothfels C.J."/>
            <person name="Schneider L."/>
            <person name="Shu S."/>
            <person name="Stevenson D.W."/>
            <person name="Thummler F."/>
            <person name="Tillich M."/>
            <person name="Villarreal Aguilar J.C."/>
            <person name="Widiez T."/>
            <person name="Wong G.K."/>
            <person name="Wymore A."/>
            <person name="Zhang Y."/>
            <person name="Zimmer A.D."/>
            <person name="Quatrano R.S."/>
            <person name="Mayer K.F.X."/>
            <person name="Goodstein D."/>
            <person name="Casacuberta J.M."/>
            <person name="Vandepoele K."/>
            <person name="Reski R."/>
            <person name="Cuming A.C."/>
            <person name="Tuskan G.A."/>
            <person name="Maumus F."/>
            <person name="Salse J."/>
            <person name="Schmutz J."/>
            <person name="Rensing S.A."/>
        </authorList>
    </citation>
    <scope>NUCLEOTIDE SEQUENCE [LARGE SCALE GENOMIC DNA]</scope>
    <source>
        <strain evidence="5 6">cv. Gransden 2004</strain>
    </source>
</reference>
<sequence length="218" mass="24460">MLLWMCPLHLPCVRHFPSSPTRLVWSKESLGNECPQNAIGLHFKLGESRCSSGVYRETKEVPVAVRPSHMVHCMVKEGLEKVSLEFMQPPECRPSSARASSSPIDVQVPLIDMADFCWEVGSKTVVQQIGGDAEEWASFSLLVTVQVINHGLSGALMQDAMQMCREFFALPMIEKAMCSMKTSSGIGYGRRFAVKERAKVDWVDRLGFWSATEVHRKR</sequence>
<dbReference type="SUPFAM" id="SSF51197">
    <property type="entry name" value="Clavaminate synthase-like"/>
    <property type="match status" value="1"/>
</dbReference>
<evidence type="ECO:0000256" key="2">
    <source>
        <dbReference type="ARBA" id="ARBA00023004"/>
    </source>
</evidence>
<reference evidence="4 6" key="1">
    <citation type="journal article" date="2008" name="Science">
        <title>The Physcomitrella genome reveals evolutionary insights into the conquest of land by plants.</title>
        <authorList>
            <person name="Rensing S."/>
            <person name="Lang D."/>
            <person name="Zimmer A."/>
            <person name="Terry A."/>
            <person name="Salamov A."/>
            <person name="Shapiro H."/>
            <person name="Nishiyama T."/>
            <person name="Perroud P.-F."/>
            <person name="Lindquist E."/>
            <person name="Kamisugi Y."/>
            <person name="Tanahashi T."/>
            <person name="Sakakibara K."/>
            <person name="Fujita T."/>
            <person name="Oishi K."/>
            <person name="Shin-I T."/>
            <person name="Kuroki Y."/>
            <person name="Toyoda A."/>
            <person name="Suzuki Y."/>
            <person name="Hashimoto A."/>
            <person name="Yamaguchi K."/>
            <person name="Sugano A."/>
            <person name="Kohara Y."/>
            <person name="Fujiyama A."/>
            <person name="Anterola A."/>
            <person name="Aoki S."/>
            <person name="Ashton N."/>
            <person name="Barbazuk W.B."/>
            <person name="Barker E."/>
            <person name="Bennetzen J."/>
            <person name="Bezanilla M."/>
            <person name="Blankenship R."/>
            <person name="Cho S.H."/>
            <person name="Dutcher S."/>
            <person name="Estelle M."/>
            <person name="Fawcett J.A."/>
            <person name="Gundlach H."/>
            <person name="Hanada K."/>
            <person name="Heyl A."/>
            <person name="Hicks K.A."/>
            <person name="Hugh J."/>
            <person name="Lohr M."/>
            <person name="Mayer K."/>
            <person name="Melkozernov A."/>
            <person name="Murata T."/>
            <person name="Nelson D."/>
            <person name="Pils B."/>
            <person name="Prigge M."/>
            <person name="Reiss B."/>
            <person name="Renner T."/>
            <person name="Rombauts S."/>
            <person name="Rushton P."/>
            <person name="Sanderfoot A."/>
            <person name="Schween G."/>
            <person name="Shiu S.-H."/>
            <person name="Stueber K."/>
            <person name="Theodoulou F.L."/>
            <person name="Tu H."/>
            <person name="Van de Peer Y."/>
            <person name="Verrier P.J."/>
            <person name="Waters E."/>
            <person name="Wood A."/>
            <person name="Yang L."/>
            <person name="Cove D."/>
            <person name="Cuming A."/>
            <person name="Hasebe M."/>
            <person name="Lucas S."/>
            <person name="Mishler D.B."/>
            <person name="Reski R."/>
            <person name="Grigoriev I."/>
            <person name="Quatrano R.S."/>
            <person name="Boore J.L."/>
        </authorList>
    </citation>
    <scope>NUCLEOTIDE SEQUENCE [LARGE SCALE GENOMIC DNA]</scope>
    <source>
        <strain evidence="5 6">cv. Gransden 2004</strain>
    </source>
</reference>
<reference evidence="5" key="3">
    <citation type="submission" date="2020-12" db="UniProtKB">
        <authorList>
            <consortium name="EnsemblPlants"/>
        </authorList>
    </citation>
    <scope>IDENTIFICATION</scope>
</reference>
<dbReference type="GO" id="GO:0046872">
    <property type="term" value="F:metal ion binding"/>
    <property type="evidence" value="ECO:0007669"/>
    <property type="project" value="UniProtKB-KW"/>
</dbReference>
<dbReference type="PaxDb" id="3218-PP1S47_156V6.1"/>
<proteinExistence type="predicted"/>
<accession>A0A2K1KVL1</accession>
<dbReference type="AlphaFoldDB" id="A0A2K1KVL1"/>
<evidence type="ECO:0000256" key="1">
    <source>
        <dbReference type="ARBA" id="ARBA00022723"/>
    </source>
</evidence>
<keyword evidence="2" id="KW-0408">Iron</keyword>
<evidence type="ECO:0000259" key="3">
    <source>
        <dbReference type="Pfam" id="PF14226"/>
    </source>
</evidence>
<evidence type="ECO:0000313" key="4">
    <source>
        <dbReference type="EMBL" id="PNR57811.1"/>
    </source>
</evidence>
<protein>
    <recommendedName>
        <fullName evidence="3">Non-haem dioxygenase N-terminal domain-containing protein</fullName>
    </recommendedName>
</protein>
<dbReference type="InterPro" id="IPR027443">
    <property type="entry name" value="IPNS-like_sf"/>
</dbReference>
<feature type="domain" description="Non-haem dioxygenase N-terminal" evidence="3">
    <location>
        <begin position="108"/>
        <end position="208"/>
    </location>
</feature>
<dbReference type="EMBL" id="ABEU02000003">
    <property type="protein sequence ID" value="PNR57811.1"/>
    <property type="molecule type" value="Genomic_DNA"/>
</dbReference>
<dbReference type="PANTHER" id="PTHR47991">
    <property type="entry name" value="OXOGLUTARATE/IRON-DEPENDENT DIOXYGENASE"/>
    <property type="match status" value="1"/>
</dbReference>
<dbReference type="Gene3D" id="2.60.120.330">
    <property type="entry name" value="B-lactam Antibiotic, Isopenicillin N Synthase, Chain"/>
    <property type="match status" value="1"/>
</dbReference>
<evidence type="ECO:0000313" key="5">
    <source>
        <dbReference type="EnsemblPlants" id="Pp3c3_22460V3.1"/>
    </source>
</evidence>
<name>A0A2K1KVL1_PHYPA</name>
<organism evidence="4">
    <name type="scientific">Physcomitrium patens</name>
    <name type="common">Spreading-leaved earth moss</name>
    <name type="synonym">Physcomitrella patens</name>
    <dbReference type="NCBI Taxonomy" id="3218"/>
    <lineage>
        <taxon>Eukaryota</taxon>
        <taxon>Viridiplantae</taxon>
        <taxon>Streptophyta</taxon>
        <taxon>Embryophyta</taxon>
        <taxon>Bryophyta</taxon>
        <taxon>Bryophytina</taxon>
        <taxon>Bryopsida</taxon>
        <taxon>Funariidae</taxon>
        <taxon>Funariales</taxon>
        <taxon>Funariaceae</taxon>
        <taxon>Physcomitrium</taxon>
    </lineage>
</organism>
<keyword evidence="6" id="KW-1185">Reference proteome</keyword>
<dbReference type="InterPro" id="IPR050295">
    <property type="entry name" value="Plant_2OG-oxidoreductases"/>
</dbReference>
<gene>
    <name evidence="5" type="primary">LOC112279771</name>
    <name evidence="4" type="ORF">PHYPA_004805</name>
</gene>
<dbReference type="Proteomes" id="UP000006727">
    <property type="component" value="Chromosome 3"/>
</dbReference>
<dbReference type="InterPro" id="IPR026992">
    <property type="entry name" value="DIOX_N"/>
</dbReference>
<dbReference type="Gramene" id="Pp3c3_22460V3.1">
    <property type="protein sequence ID" value="Pp3c3_22460V3.1"/>
    <property type="gene ID" value="Pp3c3_22460"/>
</dbReference>
<keyword evidence="1" id="KW-0479">Metal-binding</keyword>
<evidence type="ECO:0000313" key="6">
    <source>
        <dbReference type="Proteomes" id="UP000006727"/>
    </source>
</evidence>